<reference evidence="2 3" key="1">
    <citation type="journal article" date="2024" name="Plant Biotechnol. J.">
        <title>Dendrobium thyrsiflorum genome and its molecular insights into genes involved in important horticultural traits.</title>
        <authorList>
            <person name="Chen B."/>
            <person name="Wang J.Y."/>
            <person name="Zheng P.J."/>
            <person name="Li K.L."/>
            <person name="Liang Y.M."/>
            <person name="Chen X.F."/>
            <person name="Zhang C."/>
            <person name="Zhao X."/>
            <person name="He X."/>
            <person name="Zhang G.Q."/>
            <person name="Liu Z.J."/>
            <person name="Xu Q."/>
        </authorList>
    </citation>
    <scope>NUCLEOTIDE SEQUENCE [LARGE SCALE GENOMIC DNA]</scope>
    <source>
        <strain evidence="2">GZMU011</strain>
    </source>
</reference>
<evidence type="ECO:0000313" key="3">
    <source>
        <dbReference type="Proteomes" id="UP001552299"/>
    </source>
</evidence>
<dbReference type="AlphaFoldDB" id="A0ABD0UZK8"/>
<gene>
    <name evidence="2" type="ORF">M5K25_015933</name>
</gene>
<proteinExistence type="predicted"/>
<dbReference type="Proteomes" id="UP001552299">
    <property type="component" value="Unassembled WGS sequence"/>
</dbReference>
<name>A0ABD0UZK8_DENTH</name>
<dbReference type="EMBL" id="JANQDX010000012">
    <property type="protein sequence ID" value="KAL0915508.1"/>
    <property type="molecule type" value="Genomic_DNA"/>
</dbReference>
<feature type="region of interest" description="Disordered" evidence="1">
    <location>
        <begin position="1"/>
        <end position="32"/>
    </location>
</feature>
<organism evidence="2 3">
    <name type="scientific">Dendrobium thyrsiflorum</name>
    <name type="common">Pinecone-like raceme dendrobium</name>
    <name type="synonym">Orchid</name>
    <dbReference type="NCBI Taxonomy" id="117978"/>
    <lineage>
        <taxon>Eukaryota</taxon>
        <taxon>Viridiplantae</taxon>
        <taxon>Streptophyta</taxon>
        <taxon>Embryophyta</taxon>
        <taxon>Tracheophyta</taxon>
        <taxon>Spermatophyta</taxon>
        <taxon>Magnoliopsida</taxon>
        <taxon>Liliopsida</taxon>
        <taxon>Asparagales</taxon>
        <taxon>Orchidaceae</taxon>
        <taxon>Epidendroideae</taxon>
        <taxon>Malaxideae</taxon>
        <taxon>Dendrobiinae</taxon>
        <taxon>Dendrobium</taxon>
    </lineage>
</organism>
<evidence type="ECO:0000256" key="1">
    <source>
        <dbReference type="SAM" id="MobiDB-lite"/>
    </source>
</evidence>
<accession>A0ABD0UZK8</accession>
<sequence>MTSEQRRYNKKRPTGEPLGDAAGAATPPAQLHPSIASLHDIHRAAHPDGVEVDVDSSITSRSCTKHPSF</sequence>
<protein>
    <submittedName>
        <fullName evidence="2">Uncharacterized protein</fullName>
    </submittedName>
</protein>
<keyword evidence="3" id="KW-1185">Reference proteome</keyword>
<comment type="caution">
    <text evidence="2">The sequence shown here is derived from an EMBL/GenBank/DDBJ whole genome shotgun (WGS) entry which is preliminary data.</text>
</comment>
<evidence type="ECO:0000313" key="2">
    <source>
        <dbReference type="EMBL" id="KAL0915508.1"/>
    </source>
</evidence>